<evidence type="ECO:0000313" key="2">
    <source>
        <dbReference type="Proteomes" id="UP000692954"/>
    </source>
</evidence>
<name>A0A8S1PIF2_9CILI</name>
<dbReference type="Proteomes" id="UP000692954">
    <property type="component" value="Unassembled WGS sequence"/>
</dbReference>
<dbReference type="EMBL" id="CAJJDN010000078">
    <property type="protein sequence ID" value="CAD8102804.1"/>
    <property type="molecule type" value="Genomic_DNA"/>
</dbReference>
<accession>A0A8S1PIF2</accession>
<protein>
    <submittedName>
        <fullName evidence="1">Uncharacterized protein</fullName>
    </submittedName>
</protein>
<comment type="caution">
    <text evidence="1">The sequence shown here is derived from an EMBL/GenBank/DDBJ whole genome shotgun (WGS) entry which is preliminary data.</text>
</comment>
<gene>
    <name evidence="1" type="ORF">PSON_ATCC_30995.1.T0780208</name>
</gene>
<dbReference type="AlphaFoldDB" id="A0A8S1PIF2"/>
<organism evidence="1 2">
    <name type="scientific">Paramecium sonneborni</name>
    <dbReference type="NCBI Taxonomy" id="65129"/>
    <lineage>
        <taxon>Eukaryota</taxon>
        <taxon>Sar</taxon>
        <taxon>Alveolata</taxon>
        <taxon>Ciliophora</taxon>
        <taxon>Intramacronucleata</taxon>
        <taxon>Oligohymenophorea</taxon>
        <taxon>Peniculida</taxon>
        <taxon>Parameciidae</taxon>
        <taxon>Paramecium</taxon>
    </lineage>
</organism>
<evidence type="ECO:0000313" key="1">
    <source>
        <dbReference type="EMBL" id="CAD8102804.1"/>
    </source>
</evidence>
<keyword evidence="2" id="KW-1185">Reference proteome</keyword>
<reference evidence="1" key="1">
    <citation type="submission" date="2021-01" db="EMBL/GenBank/DDBJ databases">
        <authorList>
            <consortium name="Genoscope - CEA"/>
            <person name="William W."/>
        </authorList>
    </citation>
    <scope>NUCLEOTIDE SEQUENCE</scope>
</reference>
<sequence>MVLINFYHIYFCSYLNQQLCGVVELSKLLYTMKELQFLSHGSNLKSKFSAQGQIQLQKVREIYLLIGILSNGRLQYPYFSLNPKKALEILLNYIQGISESSITIIWAYGLYEYSVIYFTDINYQGRNLALKFYELNSDASAKDQLSKAQFSSENQLSSYCQLLTTSLDESMDYLGIQESLKTRTKFLGRGLYGYSICQPCGTIKAQSDQGVYSSNFQLSRKGPQLLVQSRLIHFFLELMISLMN</sequence>
<proteinExistence type="predicted"/>